<sequence>MEPTAARGRKSKKQLPPKKKYQEDLEIEDDEDSYMNMKMMKKMEKLYGQVYNDLLTFEEAEQLKQVFEEQEETNEHDGNQNIDINQEELQQVLDLEQFEKIMRNQEDVEEFIEQAQMLMEQIQEAEEKIIRFHLGLAKQIKCQFCEHKGSSIIEERNTYTAYLLSIIVLILLGWFGILFVPFCLGLLRQQIHRCAKCLNAVKEKSLFSSLEDNILSLSIGKFGIIIKRRTLVKSFVFLLLSSFIFYIFKHYYIDPLNDYDHFQFDENITWSSYLTDCGRHVQLEQARQHFYKRYKLKHIQWQGYVMRVDANEESQVHFAKILVQMDRRDYHPSEQDFAEREPDLVITLTEAGFERNQKEIEELRRGDIIRFNATISHFAVQKAQGDLSKYNNEDEQQVHHLHGIGIEKIGHKENDDIKPHYHWDGRFQFNQDLQNKDFNVDGTADVRPYSQDSHSGHHHH</sequence>
<keyword evidence="3" id="KW-0812">Transmembrane</keyword>
<evidence type="ECO:0000256" key="3">
    <source>
        <dbReference type="SAM" id="Phobius"/>
    </source>
</evidence>
<name>A0A078A3D9_STYLE</name>
<evidence type="ECO:0000256" key="1">
    <source>
        <dbReference type="SAM" id="Coils"/>
    </source>
</evidence>
<keyword evidence="3" id="KW-1133">Transmembrane helix</keyword>
<feature type="domain" description="LITAF" evidence="4">
    <location>
        <begin position="119"/>
        <end position="206"/>
    </location>
</feature>
<accession>A0A078A3D9</accession>
<reference evidence="5 6" key="1">
    <citation type="submission" date="2014-06" db="EMBL/GenBank/DDBJ databases">
        <authorList>
            <person name="Swart Estienne"/>
        </authorList>
    </citation>
    <scope>NUCLEOTIDE SEQUENCE [LARGE SCALE GENOMIC DNA]</scope>
    <source>
        <strain evidence="5 6">130c</strain>
    </source>
</reference>
<dbReference type="Proteomes" id="UP000039865">
    <property type="component" value="Unassembled WGS sequence"/>
</dbReference>
<evidence type="ECO:0000259" key="4">
    <source>
        <dbReference type="PROSITE" id="PS51837"/>
    </source>
</evidence>
<protein>
    <recommendedName>
        <fullName evidence="4">LITAF domain-containing protein</fullName>
    </recommendedName>
</protein>
<dbReference type="InParanoid" id="A0A078A3D9"/>
<feature type="transmembrane region" description="Helical" evidence="3">
    <location>
        <begin position="230"/>
        <end position="248"/>
    </location>
</feature>
<feature type="region of interest" description="Disordered" evidence="2">
    <location>
        <begin position="438"/>
        <end position="460"/>
    </location>
</feature>
<dbReference type="PROSITE" id="PS51837">
    <property type="entry name" value="LITAF"/>
    <property type="match status" value="1"/>
</dbReference>
<feature type="compositionally biased region" description="Basic residues" evidence="2">
    <location>
        <begin position="7"/>
        <end position="19"/>
    </location>
</feature>
<feature type="region of interest" description="Disordered" evidence="2">
    <location>
        <begin position="1"/>
        <end position="27"/>
    </location>
</feature>
<dbReference type="EMBL" id="CCKQ01004878">
    <property type="protein sequence ID" value="CDW76028.1"/>
    <property type="molecule type" value="Genomic_DNA"/>
</dbReference>
<dbReference type="InterPro" id="IPR006629">
    <property type="entry name" value="LITAF"/>
</dbReference>
<evidence type="ECO:0000313" key="5">
    <source>
        <dbReference type="EMBL" id="CDW76028.1"/>
    </source>
</evidence>
<dbReference type="Pfam" id="PF10601">
    <property type="entry name" value="zf-LITAF-like"/>
    <property type="match status" value="1"/>
</dbReference>
<feature type="coiled-coil region" evidence="1">
    <location>
        <begin position="101"/>
        <end position="128"/>
    </location>
</feature>
<gene>
    <name evidence="5" type="primary">Contig4386.g196</name>
    <name evidence="5" type="ORF">STYLEM_5024</name>
</gene>
<dbReference type="OrthoDB" id="293872at2759"/>
<proteinExistence type="predicted"/>
<organism evidence="5 6">
    <name type="scientific">Stylonychia lemnae</name>
    <name type="common">Ciliate</name>
    <dbReference type="NCBI Taxonomy" id="5949"/>
    <lineage>
        <taxon>Eukaryota</taxon>
        <taxon>Sar</taxon>
        <taxon>Alveolata</taxon>
        <taxon>Ciliophora</taxon>
        <taxon>Intramacronucleata</taxon>
        <taxon>Spirotrichea</taxon>
        <taxon>Stichotrichia</taxon>
        <taxon>Sporadotrichida</taxon>
        <taxon>Oxytrichidae</taxon>
        <taxon>Stylonychinae</taxon>
        <taxon>Stylonychia</taxon>
    </lineage>
</organism>
<feature type="transmembrane region" description="Helical" evidence="3">
    <location>
        <begin position="161"/>
        <end position="187"/>
    </location>
</feature>
<dbReference type="AlphaFoldDB" id="A0A078A3D9"/>
<keyword evidence="3" id="KW-0472">Membrane</keyword>
<keyword evidence="1" id="KW-0175">Coiled coil</keyword>
<evidence type="ECO:0000256" key="2">
    <source>
        <dbReference type="SAM" id="MobiDB-lite"/>
    </source>
</evidence>
<keyword evidence="6" id="KW-1185">Reference proteome</keyword>
<evidence type="ECO:0000313" key="6">
    <source>
        <dbReference type="Proteomes" id="UP000039865"/>
    </source>
</evidence>